<evidence type="ECO:0000313" key="1">
    <source>
        <dbReference type="EMBL" id="BCB86251.1"/>
    </source>
</evidence>
<dbReference type="Proteomes" id="UP000503011">
    <property type="component" value="Chromosome"/>
</dbReference>
<gene>
    <name evidence="1" type="ORF">Psuf_035640</name>
</gene>
<dbReference type="AlphaFoldDB" id="A0A6F8YJX1"/>
<keyword evidence="2" id="KW-1185">Reference proteome</keyword>
<dbReference type="EMBL" id="AP022871">
    <property type="protein sequence ID" value="BCB86251.1"/>
    <property type="molecule type" value="Genomic_DNA"/>
</dbReference>
<proteinExistence type="predicted"/>
<reference evidence="1 2" key="1">
    <citation type="submission" date="2020-03" db="EMBL/GenBank/DDBJ databases">
        <title>Whole genome shotgun sequence of Phytohabitans suffuscus NBRC 105367.</title>
        <authorList>
            <person name="Komaki H."/>
            <person name="Tamura T."/>
        </authorList>
    </citation>
    <scope>NUCLEOTIDE SEQUENCE [LARGE SCALE GENOMIC DNA]</scope>
    <source>
        <strain evidence="1 2">NBRC 105367</strain>
    </source>
</reference>
<organism evidence="1 2">
    <name type="scientific">Phytohabitans suffuscus</name>
    <dbReference type="NCBI Taxonomy" id="624315"/>
    <lineage>
        <taxon>Bacteria</taxon>
        <taxon>Bacillati</taxon>
        <taxon>Actinomycetota</taxon>
        <taxon>Actinomycetes</taxon>
        <taxon>Micromonosporales</taxon>
        <taxon>Micromonosporaceae</taxon>
    </lineage>
</organism>
<protein>
    <submittedName>
        <fullName evidence="1">Uncharacterized protein</fullName>
    </submittedName>
</protein>
<evidence type="ECO:0000313" key="2">
    <source>
        <dbReference type="Proteomes" id="UP000503011"/>
    </source>
</evidence>
<dbReference type="RefSeq" id="WP_173158129.1">
    <property type="nucleotide sequence ID" value="NZ_AP022871.1"/>
</dbReference>
<accession>A0A6F8YJX1</accession>
<name>A0A6F8YJX1_9ACTN</name>
<sequence length="135" mass="14401">MLPGGDGWVSYSGARMRLVDFGPATDLKTYGGDAFQPPGSTRAWKATVEFEAADKESVAACNLALEDGDGRLFSANPSELTGARTPFPSCTPADDDAPSPWQVDMYFVTPESARPAAVRIARGLELPRYARLATS</sequence>
<dbReference type="KEGG" id="psuu:Psuf_035640"/>
<reference evidence="1 2" key="2">
    <citation type="submission" date="2020-03" db="EMBL/GenBank/DDBJ databases">
        <authorList>
            <person name="Ichikawa N."/>
            <person name="Kimura A."/>
            <person name="Kitahashi Y."/>
            <person name="Uohara A."/>
        </authorList>
    </citation>
    <scope>NUCLEOTIDE SEQUENCE [LARGE SCALE GENOMIC DNA]</scope>
    <source>
        <strain evidence="1 2">NBRC 105367</strain>
    </source>
</reference>